<dbReference type="InterPro" id="IPR050553">
    <property type="entry name" value="Thioredoxin_ResA/DsbE_sf"/>
</dbReference>
<accession>A0A7W9ES14</accession>
<dbReference type="EMBL" id="JACIJH010000016">
    <property type="protein sequence ID" value="MBB5708298.1"/>
    <property type="molecule type" value="Genomic_DNA"/>
</dbReference>
<dbReference type="InterPro" id="IPR036249">
    <property type="entry name" value="Thioredoxin-like_sf"/>
</dbReference>
<proteinExistence type="predicted"/>
<reference evidence="1 2" key="1">
    <citation type="submission" date="2020-08" db="EMBL/GenBank/DDBJ databases">
        <title>Genomic Encyclopedia of Type Strains, Phase IV (KMG-IV): sequencing the most valuable type-strain genomes for metagenomic binning, comparative biology and taxonomic classification.</title>
        <authorList>
            <person name="Goeker M."/>
        </authorList>
    </citation>
    <scope>NUCLEOTIDE SEQUENCE [LARGE SCALE GENOMIC DNA]</scope>
    <source>
        <strain evidence="1 2">DSM 27163</strain>
    </source>
</reference>
<organism evidence="1 2">
    <name type="scientific">Sphingopyxis panaciterrulae</name>
    <dbReference type="NCBI Taxonomy" id="462372"/>
    <lineage>
        <taxon>Bacteria</taxon>
        <taxon>Pseudomonadati</taxon>
        <taxon>Pseudomonadota</taxon>
        <taxon>Alphaproteobacteria</taxon>
        <taxon>Sphingomonadales</taxon>
        <taxon>Sphingomonadaceae</taxon>
        <taxon>Sphingopyxis</taxon>
    </lineage>
</organism>
<protein>
    <submittedName>
        <fullName evidence="1">Thiol-disulfide isomerase/thioredoxin</fullName>
    </submittedName>
</protein>
<keyword evidence="1" id="KW-0413">Isomerase</keyword>
<sequence length="180" mass="19259">MTMAAAMTAPELDVVRWFNSAPLTLAGLRGRVVVIGAFQMLCPGCVSESLPQLRRIHELFPADAVTAIALHSVFEHHAAMTPVSLEAFLHEYRIACPVAVDRHDDPAGIPVTMARYGLRGTPSLLLIDRRGRLRLHRFGHVPDLAVGAAIQQLLDEGEGEGVTAVTESGGERCAVGSDCG</sequence>
<name>A0A7W9ES14_9SPHN</name>
<dbReference type="SUPFAM" id="SSF52833">
    <property type="entry name" value="Thioredoxin-like"/>
    <property type="match status" value="1"/>
</dbReference>
<dbReference type="Gene3D" id="3.40.30.10">
    <property type="entry name" value="Glutaredoxin"/>
    <property type="match status" value="1"/>
</dbReference>
<evidence type="ECO:0000313" key="1">
    <source>
        <dbReference type="EMBL" id="MBB5708298.1"/>
    </source>
</evidence>
<dbReference type="RefSeq" id="WP_221235251.1">
    <property type="nucleotide sequence ID" value="NZ_JACIJH010000016.1"/>
</dbReference>
<gene>
    <name evidence="1" type="ORF">FHR21_003677</name>
</gene>
<dbReference type="PANTHER" id="PTHR42852">
    <property type="entry name" value="THIOL:DISULFIDE INTERCHANGE PROTEIN DSBE"/>
    <property type="match status" value="1"/>
</dbReference>
<dbReference type="Proteomes" id="UP000537161">
    <property type="component" value="Unassembled WGS sequence"/>
</dbReference>
<keyword evidence="2" id="KW-1185">Reference proteome</keyword>
<dbReference type="AlphaFoldDB" id="A0A7W9ES14"/>
<dbReference type="PANTHER" id="PTHR42852:SF13">
    <property type="entry name" value="PROTEIN DIPZ"/>
    <property type="match status" value="1"/>
</dbReference>
<evidence type="ECO:0000313" key="2">
    <source>
        <dbReference type="Proteomes" id="UP000537161"/>
    </source>
</evidence>
<comment type="caution">
    <text evidence="1">The sequence shown here is derived from an EMBL/GenBank/DDBJ whole genome shotgun (WGS) entry which is preliminary data.</text>
</comment>
<dbReference type="GO" id="GO:0016853">
    <property type="term" value="F:isomerase activity"/>
    <property type="evidence" value="ECO:0007669"/>
    <property type="project" value="UniProtKB-KW"/>
</dbReference>